<proteinExistence type="predicted"/>
<name>A0A6A4S1N7_SCOMX</name>
<protein>
    <recommendedName>
        <fullName evidence="1">DUF6451 domain-containing protein</fullName>
    </recommendedName>
</protein>
<dbReference type="Proteomes" id="UP000438429">
    <property type="component" value="Unassembled WGS sequence"/>
</dbReference>
<reference evidence="2 3" key="1">
    <citation type="submission" date="2019-06" db="EMBL/GenBank/DDBJ databases">
        <title>Draft genomes of female and male turbot (Scophthalmus maximus).</title>
        <authorList>
            <person name="Xu H."/>
            <person name="Xu X.-W."/>
            <person name="Shao C."/>
            <person name="Chen S."/>
        </authorList>
    </citation>
    <scope>NUCLEOTIDE SEQUENCE [LARGE SCALE GENOMIC DNA]</scope>
    <source>
        <strain evidence="2">Ysfricsl-2016a</strain>
        <tissue evidence="2">Blood</tissue>
    </source>
</reference>
<dbReference type="AlphaFoldDB" id="A0A6A4S1N7"/>
<dbReference type="Pfam" id="PF20049">
    <property type="entry name" value="DUF6451"/>
    <property type="match status" value="1"/>
</dbReference>
<feature type="domain" description="DUF6451" evidence="1">
    <location>
        <begin position="115"/>
        <end position="147"/>
    </location>
</feature>
<dbReference type="PANTHER" id="PTHR47027">
    <property type="entry name" value="REVERSE TRANSCRIPTASE DOMAIN-CONTAINING PROTEIN"/>
    <property type="match status" value="1"/>
</dbReference>
<evidence type="ECO:0000259" key="1">
    <source>
        <dbReference type="Pfam" id="PF20049"/>
    </source>
</evidence>
<evidence type="ECO:0000313" key="3">
    <source>
        <dbReference type="Proteomes" id="UP000438429"/>
    </source>
</evidence>
<accession>A0A6A4S1N7</accession>
<comment type="caution">
    <text evidence="2">The sequence shown here is derived from an EMBL/GenBank/DDBJ whole genome shotgun (WGS) entry which is preliminary data.</text>
</comment>
<evidence type="ECO:0000313" key="2">
    <source>
        <dbReference type="EMBL" id="KAF0026068.1"/>
    </source>
</evidence>
<gene>
    <name evidence="2" type="ORF">F2P81_020805</name>
</gene>
<sequence>MKQTIRNKKNGIQWSLTEHLDDLDFADEITLLSHTHQQMQDKTTRLETTAAELGLKVNGPKTKTMQINIKSMNLITLEGHALEEVNTLTYPGSVIAVNGGSEEDVKARIGKAGAAFNILTKIWKTKNISLKTKLKIYNSNVKSVLLYGSERWKNTTTIISKLQTFMNHCLRRILGIFWPNTINNITLWERTNQEPIEIQIKRRKWFWIGHTLRRNNTAITKQALTCNPQGKRARGCPKNPWRRSSEQKFKKEGLTWQQLEKMAQDRRGWKRFINGLCSERNTKA</sequence>
<dbReference type="EMBL" id="VEVO01000019">
    <property type="protein sequence ID" value="KAF0026068.1"/>
    <property type="molecule type" value="Genomic_DNA"/>
</dbReference>
<dbReference type="PANTHER" id="PTHR47027:SF25">
    <property type="entry name" value="REVERSE TRANSCRIPTASE DOMAIN-CONTAINING PROTEIN"/>
    <property type="match status" value="1"/>
</dbReference>
<organism evidence="2 3">
    <name type="scientific">Scophthalmus maximus</name>
    <name type="common">Turbot</name>
    <name type="synonym">Psetta maxima</name>
    <dbReference type="NCBI Taxonomy" id="52904"/>
    <lineage>
        <taxon>Eukaryota</taxon>
        <taxon>Metazoa</taxon>
        <taxon>Chordata</taxon>
        <taxon>Craniata</taxon>
        <taxon>Vertebrata</taxon>
        <taxon>Euteleostomi</taxon>
        <taxon>Actinopterygii</taxon>
        <taxon>Neopterygii</taxon>
        <taxon>Teleostei</taxon>
        <taxon>Neoteleostei</taxon>
        <taxon>Acanthomorphata</taxon>
        <taxon>Carangaria</taxon>
        <taxon>Pleuronectiformes</taxon>
        <taxon>Pleuronectoidei</taxon>
        <taxon>Scophthalmidae</taxon>
        <taxon>Scophthalmus</taxon>
    </lineage>
</organism>
<dbReference type="InterPro" id="IPR045609">
    <property type="entry name" value="DUF6451"/>
</dbReference>